<feature type="region of interest" description="Disordered" evidence="1">
    <location>
        <begin position="1601"/>
        <end position="1685"/>
    </location>
</feature>
<dbReference type="InParanoid" id="A0A1Y1UGS9"/>
<dbReference type="GeneID" id="33560651"/>
<keyword evidence="3" id="KW-1185">Reference proteome</keyword>
<feature type="region of interest" description="Disordered" evidence="1">
    <location>
        <begin position="221"/>
        <end position="261"/>
    </location>
</feature>
<feature type="region of interest" description="Disordered" evidence="1">
    <location>
        <begin position="1"/>
        <end position="58"/>
    </location>
</feature>
<gene>
    <name evidence="2" type="ORF">BD324DRAFT_656397</name>
</gene>
<evidence type="ECO:0000256" key="1">
    <source>
        <dbReference type="SAM" id="MobiDB-lite"/>
    </source>
</evidence>
<feature type="compositionally biased region" description="Basic and acidic residues" evidence="1">
    <location>
        <begin position="1821"/>
        <end position="1833"/>
    </location>
</feature>
<proteinExistence type="predicted"/>
<evidence type="ECO:0000313" key="2">
    <source>
        <dbReference type="EMBL" id="ORX37271.1"/>
    </source>
</evidence>
<dbReference type="EMBL" id="NBSH01000006">
    <property type="protein sequence ID" value="ORX37271.1"/>
    <property type="molecule type" value="Genomic_DNA"/>
</dbReference>
<dbReference type="OrthoDB" id="2591260at2759"/>
<accession>A0A1Y1UGS9</accession>
<evidence type="ECO:0000313" key="3">
    <source>
        <dbReference type="Proteomes" id="UP000193218"/>
    </source>
</evidence>
<feature type="compositionally biased region" description="Low complexity" evidence="1">
    <location>
        <begin position="372"/>
        <end position="387"/>
    </location>
</feature>
<sequence>MSIVAHSHSVSFSVPSDEILPASSSSSSYYCHAQSSSPSKRVVCRNSTAGPSRSEPLLPLAPAKTVALTRRAVNFSPRTQTKLFHSDHSIIPSIDDPPPKSIRSYHQDTEASECLPLSSSPVETSSSPSSSPSSQPRSTPHRSSPSILRSILKARVSEIRIASSVEEGTLNNKEPARLIVTGSRPRLQARDSFQLAMLRKAASDGIADDMAYDPLDKGKGRLVVDPLGSDDSAASDEPKVADDQSSNASEEEEEVEASGELASESLVRMILDGPQELLSLEEAYNTLGARLRHRFDSILSAANSSPASKEVIRLATQPLRDEAPAMVRAMQRDVLRILGRISNDATEDDSTPFADLKPLTDSNAVPIRSRFTPSPSATPSTKSSPTKPLRRGYTEAEVKFRREASGVGQAVLRFLTQVFSSSHLWECFTQADLTSLLDKVLLVPRIARLPTPNQKRSYMTAMLLLSSMKLPEACILPVKDKVVRAIEAMFNDALGSPPGSGVPSLKDMGQAKREAYHAIINIINHYPSVFFAEYASLLPICLRGLTSNSLILRNKASAAAASFVAAKLNMLYDRSNADEWSRNRPIVQRSEAFVVSHLKSVIRPQGRGVSTIYNSTGERRMEWMELERMFKDTVGAAGGVAWACATWSIIMSLMGQAYETSTFAAGPSGMNHIMDRSLVMTTNGVRPLFASVAWCHAIHSYLMTNSAVSLNDKGGLVQSFSPWVSTSANDWQSRLETILMPVEFALAQAADSKNFSTELVKGKWQWNRAERTKQHDWMVTTGKVAAAIIYAYSGTAIYHMDQPAKEISAITGMPSSDGVSTGDADAEEDAKLERLDKVWDRVARPLIKRLTSLCGVDELKTLGWEILLAITRPETSTQADWSLDRLCSARYLSGEVFVEKEILVPELKMKLEADVIRPVEIPSWGSAWVASRLDKVLDLYQEIISSMTGLSRPISPWISTDRDHQILPTILSHLWSNVMHALGTLRENKTEAETFNQGLVLVLRHLLQIFNRDPASHVPLARLCEDAKTIRNADSFRLDLFSHLLHIAIDLVGTESFSSVRLTPAQAHSVDAFIAAQALGSDANGRPTIAGGLLGQMLRSPHQVLSLPLEESSRITFSKIVRRIVDVGSTAGFAGKLLGDITNALPFMFEQQEELRLDVWRIAACQWVKVIDLQPSATASVTNHTGELLVTLLSCPFRAVSVSSAWHSSASSEDLQIWQDLLKTVVLRFRAKRVGSNMGVLENLAGHLRDFLEQGAKTSSSTITLSCLASALSWLSFVPVEAHHANHFSINENYVPIDFLALVSNALLDSYPGEESQANSSLGELHVISPAVGTLLRSLSEVIKDLPAEFVSPVLDACRPGLVCWMSDEIRLASEEIDLALDELYISVLSALSGAVGAGAIPANGQTLEVYLDVYAPRLSRARSARVPAAFQAFWASLRTISAADMSAAVRSFAKQILSAVPGMIIVSGLDAPSVLSEEESQSLFPHALQVKPVPGPAPQQSAKVLVDASEMEIDPAMFIHDHTEAYDADVSQLETQRVQQVTSSSDRSAQVADSGVSGTSSSASGPPATMAIDMTEEVHNSTVDMNGLQGTALSVHVEVGGDVFGPTGHSSRRTKRRRRAGRSRNSSRSQSLASMGQPEQDAEWTSARDAQAHVDLVPSSGPRVSTGRPLDSGPASDGTEEKSEPIEAVMVEASHPTWSESNRNRPSLLSSAKGWLSRVPSFTIFSPTRGKMDAEDPVEQIEDFSMEQIEVGTPVQASISANKGKTISKSGLSHATPISRHSPLIDLTVLADDEDDELLLSPETARKRKREEDEAIKVMMEETAKSKTESTRRTRSSKKSKIGDHDGDIEEFSSLPRPTRAKRSGGSSASIMVDKEQGSSSGTGSAAASAPSLDSLTTGSPSTRTNEQIRLLAMLDEAAAASRAVDSMDLEGVLSMMRSLDALKVAAQENLERIAARRHADRKARKRD</sequence>
<feature type="region of interest" description="Disordered" evidence="1">
    <location>
        <begin position="1821"/>
        <end position="1905"/>
    </location>
</feature>
<feature type="compositionally biased region" description="Low complexity" evidence="1">
    <location>
        <begin position="116"/>
        <end position="146"/>
    </location>
</feature>
<dbReference type="InterPro" id="IPR016024">
    <property type="entry name" value="ARM-type_fold"/>
</dbReference>
<dbReference type="STRING" id="4999.A0A1Y1UGS9"/>
<feature type="compositionally biased region" description="Low complexity" evidence="1">
    <location>
        <begin position="21"/>
        <end position="39"/>
    </location>
</feature>
<reference evidence="2 3" key="1">
    <citation type="submission" date="2017-03" db="EMBL/GenBank/DDBJ databases">
        <title>Widespread Adenine N6-methylation of Active Genes in Fungi.</title>
        <authorList>
            <consortium name="DOE Joint Genome Institute"/>
            <person name="Mondo S.J."/>
            <person name="Dannebaum R.O."/>
            <person name="Kuo R.C."/>
            <person name="Louie K.B."/>
            <person name="Bewick A.J."/>
            <person name="Labutti K."/>
            <person name="Haridas S."/>
            <person name="Kuo A."/>
            <person name="Salamov A."/>
            <person name="Ahrendt S.R."/>
            <person name="Lau R."/>
            <person name="Bowen B.P."/>
            <person name="Lipzen A."/>
            <person name="Sullivan W."/>
            <person name="Andreopoulos W.B."/>
            <person name="Clum A."/>
            <person name="Lindquist E."/>
            <person name="Daum C."/>
            <person name="Northen T.R."/>
            <person name="Ramamoorthy G."/>
            <person name="Schmitz R.J."/>
            <person name="Gryganskyi A."/>
            <person name="Culley D."/>
            <person name="Magnuson J."/>
            <person name="James T.Y."/>
            <person name="O'Malley M.A."/>
            <person name="Stajich J.E."/>
            <person name="Spatafora J.W."/>
            <person name="Visel A."/>
            <person name="Grigoriev I.V."/>
        </authorList>
    </citation>
    <scope>NUCLEOTIDE SEQUENCE [LARGE SCALE GENOMIC DNA]</scope>
    <source>
        <strain evidence="2 3">NRRL Y-17943</strain>
    </source>
</reference>
<feature type="region of interest" description="Disordered" evidence="1">
    <location>
        <begin position="347"/>
        <end position="391"/>
    </location>
</feature>
<protein>
    <recommendedName>
        <fullName evidence="4">Rap1-interacting factor 1 N terminal-domain-containing protein</fullName>
    </recommendedName>
</protein>
<comment type="caution">
    <text evidence="2">The sequence shown here is derived from an EMBL/GenBank/DDBJ whole genome shotgun (WGS) entry which is preliminary data.</text>
</comment>
<name>A0A1Y1UGS9_9TREE</name>
<organism evidence="2 3">
    <name type="scientific">Kockovaella imperatae</name>
    <dbReference type="NCBI Taxonomy" id="4999"/>
    <lineage>
        <taxon>Eukaryota</taxon>
        <taxon>Fungi</taxon>
        <taxon>Dikarya</taxon>
        <taxon>Basidiomycota</taxon>
        <taxon>Agaricomycotina</taxon>
        <taxon>Tremellomycetes</taxon>
        <taxon>Tremellales</taxon>
        <taxon>Cuniculitremaceae</taxon>
        <taxon>Kockovaella</taxon>
    </lineage>
</organism>
<dbReference type="RefSeq" id="XP_021871309.1">
    <property type="nucleotide sequence ID" value="XM_022018842.1"/>
</dbReference>
<dbReference type="SUPFAM" id="SSF48371">
    <property type="entry name" value="ARM repeat"/>
    <property type="match status" value="1"/>
</dbReference>
<feature type="compositionally biased region" description="Basic residues" evidence="1">
    <location>
        <begin position="1611"/>
        <end position="1623"/>
    </location>
</feature>
<evidence type="ECO:0008006" key="4">
    <source>
        <dbReference type="Google" id="ProtNLM"/>
    </source>
</evidence>
<feature type="compositionally biased region" description="Low complexity" evidence="1">
    <location>
        <begin position="1558"/>
        <end position="1569"/>
    </location>
</feature>
<dbReference type="Proteomes" id="UP000193218">
    <property type="component" value="Unassembled WGS sequence"/>
</dbReference>
<feature type="region of interest" description="Disordered" evidence="1">
    <location>
        <begin position="84"/>
        <end position="147"/>
    </location>
</feature>
<feature type="region of interest" description="Disordered" evidence="1">
    <location>
        <begin position="1535"/>
        <end position="1569"/>
    </location>
</feature>
<feature type="compositionally biased region" description="Low complexity" evidence="1">
    <location>
        <begin position="1879"/>
        <end position="1897"/>
    </location>
</feature>
<feature type="compositionally biased region" description="Polar residues" evidence="1">
    <location>
        <begin position="1535"/>
        <end position="1549"/>
    </location>
</feature>